<keyword evidence="2" id="KW-1185">Reference proteome</keyword>
<gene>
    <name evidence="1" type="primary">AVEN_267932_1</name>
    <name evidence="1" type="ORF">TNCT_251191</name>
</gene>
<evidence type="ECO:0000313" key="1">
    <source>
        <dbReference type="EMBL" id="GFR04080.1"/>
    </source>
</evidence>
<organism evidence="1 2">
    <name type="scientific">Trichonephila clavata</name>
    <name type="common">Joro spider</name>
    <name type="synonym">Nephila clavata</name>
    <dbReference type="NCBI Taxonomy" id="2740835"/>
    <lineage>
        <taxon>Eukaryota</taxon>
        <taxon>Metazoa</taxon>
        <taxon>Ecdysozoa</taxon>
        <taxon>Arthropoda</taxon>
        <taxon>Chelicerata</taxon>
        <taxon>Arachnida</taxon>
        <taxon>Araneae</taxon>
        <taxon>Araneomorphae</taxon>
        <taxon>Entelegynae</taxon>
        <taxon>Araneoidea</taxon>
        <taxon>Nephilidae</taxon>
        <taxon>Trichonephila</taxon>
    </lineage>
</organism>
<dbReference type="EMBL" id="BMAO01005807">
    <property type="protein sequence ID" value="GFR04080.1"/>
    <property type="molecule type" value="Genomic_DNA"/>
</dbReference>
<dbReference type="PANTHER" id="PTHR47331">
    <property type="entry name" value="PHD-TYPE DOMAIN-CONTAINING PROTEIN"/>
    <property type="match status" value="1"/>
</dbReference>
<dbReference type="InterPro" id="IPR008042">
    <property type="entry name" value="Retrotrans_Pao"/>
</dbReference>
<name>A0A8X6IG49_TRICU</name>
<dbReference type="OrthoDB" id="8123403at2759"/>
<dbReference type="AlphaFoldDB" id="A0A8X6IG49"/>
<dbReference type="Proteomes" id="UP000887116">
    <property type="component" value="Unassembled WGS sequence"/>
</dbReference>
<proteinExistence type="predicted"/>
<reference evidence="1" key="1">
    <citation type="submission" date="2020-07" db="EMBL/GenBank/DDBJ databases">
        <title>Multicomponent nature underlies the extraordinary mechanical properties of spider dragline silk.</title>
        <authorList>
            <person name="Kono N."/>
            <person name="Nakamura H."/>
            <person name="Mori M."/>
            <person name="Yoshida Y."/>
            <person name="Ohtoshi R."/>
            <person name="Malay A.D."/>
            <person name="Moran D.A.P."/>
            <person name="Tomita M."/>
            <person name="Numata K."/>
            <person name="Arakawa K."/>
        </authorList>
    </citation>
    <scope>NUCLEOTIDE SEQUENCE</scope>
</reference>
<protein>
    <submittedName>
        <fullName evidence="1">Integrase catalytic domain-containing protein</fullName>
    </submittedName>
</protein>
<dbReference type="Pfam" id="PF05380">
    <property type="entry name" value="Peptidase_A17"/>
    <property type="match status" value="1"/>
</dbReference>
<sequence length="112" mass="13280">MMIQKIWLLKIAWDQKLPHQKIENFQRYMVELHQLKDLKIPWCILLKDYVAVQLIGFADASTRAYGACLYIKSENAYETQIRLLCSETRFAPLKTLSIPRLELLARRHCCRN</sequence>
<accession>A0A8X6IG49</accession>
<evidence type="ECO:0000313" key="2">
    <source>
        <dbReference type="Proteomes" id="UP000887116"/>
    </source>
</evidence>
<comment type="caution">
    <text evidence="1">The sequence shown here is derived from an EMBL/GenBank/DDBJ whole genome shotgun (WGS) entry which is preliminary data.</text>
</comment>